<proteinExistence type="predicted"/>
<organism evidence="2 3">
    <name type="scientific">Halobacteriovorax marinus</name>
    <dbReference type="NCBI Taxonomy" id="97084"/>
    <lineage>
        <taxon>Bacteria</taxon>
        <taxon>Pseudomonadati</taxon>
        <taxon>Bdellovibrionota</taxon>
        <taxon>Bacteriovoracia</taxon>
        <taxon>Bacteriovoracales</taxon>
        <taxon>Halobacteriovoraceae</taxon>
        <taxon>Halobacteriovorax</taxon>
    </lineage>
</organism>
<evidence type="ECO:0000313" key="3">
    <source>
        <dbReference type="Proteomes" id="UP000196531"/>
    </source>
</evidence>
<dbReference type="Proteomes" id="UP000196531">
    <property type="component" value="Unassembled WGS sequence"/>
</dbReference>
<evidence type="ECO:0008006" key="4">
    <source>
        <dbReference type="Google" id="ProtNLM"/>
    </source>
</evidence>
<evidence type="ECO:0000256" key="1">
    <source>
        <dbReference type="SAM" id="SignalP"/>
    </source>
</evidence>
<dbReference type="AlphaFoldDB" id="A0A1Y5F7I7"/>
<protein>
    <recommendedName>
        <fullName evidence="4">Secreted protein</fullName>
    </recommendedName>
</protein>
<feature type="chain" id="PRO_5013323061" description="Secreted protein" evidence="1">
    <location>
        <begin position="22"/>
        <end position="112"/>
    </location>
</feature>
<evidence type="ECO:0000313" key="2">
    <source>
        <dbReference type="EMBL" id="OUR96843.1"/>
    </source>
</evidence>
<dbReference type="EMBL" id="MAAO01000006">
    <property type="protein sequence ID" value="OUR96843.1"/>
    <property type="molecule type" value="Genomic_DNA"/>
</dbReference>
<gene>
    <name evidence="2" type="ORF">A9Q84_10930</name>
</gene>
<sequence>MKIIVLLLTLVTSLSSVSANSSELKSFDYYSNLSCSEMLNSQSDDLFIQFSAREIKEDLGEDFCSKVRTTEDQDDIEVSLNREIEEGESESVSPVQYGRLIDSLYEYYLSIQ</sequence>
<accession>A0A1Y5F7I7</accession>
<feature type="signal peptide" evidence="1">
    <location>
        <begin position="1"/>
        <end position="21"/>
    </location>
</feature>
<reference evidence="3" key="1">
    <citation type="journal article" date="2017" name="Proc. Natl. Acad. Sci. U.S.A.">
        <title>Simulation of Deepwater Horizon oil plume reveals substrate specialization within a complex community of hydrocarbon-degraders.</title>
        <authorList>
            <person name="Hu P."/>
            <person name="Dubinsky E.A."/>
            <person name="Probst A.J."/>
            <person name="Wang J."/>
            <person name="Sieber C.M.K."/>
            <person name="Tom L.M."/>
            <person name="Gardinali P."/>
            <person name="Banfield J.F."/>
            <person name="Atlas R.M."/>
            <person name="Andersen G.L."/>
        </authorList>
    </citation>
    <scope>NUCLEOTIDE SEQUENCE [LARGE SCALE GENOMIC DNA]</scope>
</reference>
<name>A0A1Y5F7I7_9BACT</name>
<keyword evidence="1" id="KW-0732">Signal</keyword>
<comment type="caution">
    <text evidence="2">The sequence shown here is derived from an EMBL/GenBank/DDBJ whole genome shotgun (WGS) entry which is preliminary data.</text>
</comment>